<evidence type="ECO:0000256" key="1">
    <source>
        <dbReference type="SAM" id="MobiDB-lite"/>
    </source>
</evidence>
<name>A0A6A4GK00_9AGAR</name>
<feature type="region of interest" description="Disordered" evidence="1">
    <location>
        <begin position="1"/>
        <end position="22"/>
    </location>
</feature>
<organism evidence="2 3">
    <name type="scientific">Gymnopus androsaceus JB14</name>
    <dbReference type="NCBI Taxonomy" id="1447944"/>
    <lineage>
        <taxon>Eukaryota</taxon>
        <taxon>Fungi</taxon>
        <taxon>Dikarya</taxon>
        <taxon>Basidiomycota</taxon>
        <taxon>Agaricomycotina</taxon>
        <taxon>Agaricomycetes</taxon>
        <taxon>Agaricomycetidae</taxon>
        <taxon>Agaricales</taxon>
        <taxon>Marasmiineae</taxon>
        <taxon>Omphalotaceae</taxon>
        <taxon>Gymnopus</taxon>
    </lineage>
</organism>
<proteinExistence type="predicted"/>
<reference evidence="2" key="1">
    <citation type="journal article" date="2019" name="Environ. Microbiol.">
        <title>Fungal ecological strategies reflected in gene transcription - a case study of two litter decomposers.</title>
        <authorList>
            <person name="Barbi F."/>
            <person name="Kohler A."/>
            <person name="Barry K."/>
            <person name="Baskaran P."/>
            <person name="Daum C."/>
            <person name="Fauchery L."/>
            <person name="Ihrmark K."/>
            <person name="Kuo A."/>
            <person name="LaButti K."/>
            <person name="Lipzen A."/>
            <person name="Morin E."/>
            <person name="Grigoriev I.V."/>
            <person name="Henrissat B."/>
            <person name="Lindahl B."/>
            <person name="Martin F."/>
        </authorList>
    </citation>
    <scope>NUCLEOTIDE SEQUENCE</scope>
    <source>
        <strain evidence="2">JB14</strain>
    </source>
</reference>
<dbReference type="Proteomes" id="UP000799118">
    <property type="component" value="Unassembled WGS sequence"/>
</dbReference>
<evidence type="ECO:0000313" key="2">
    <source>
        <dbReference type="EMBL" id="KAE9386062.1"/>
    </source>
</evidence>
<gene>
    <name evidence="2" type="ORF">BT96DRAFT_1006443</name>
</gene>
<sequence length="197" mass="21565">MGKRKQSLEENNSQPDGRGTLCNSRISSPYYIPDTETVASSVDSVGLLTDSLSEQDKAFQVADTDKFIPLKTYNGHPKLLTPLSVWSQSNLLSLPSAFRLRFKWADILSASDAALEHMYQNVNSQRSHRRGGHIALPCEYGFGGSRSMSGSYANSSHNANTIQTVFSNPAIQSIVTFIDRGLCAFFPKSTILVVAIS</sequence>
<dbReference type="EMBL" id="ML769916">
    <property type="protein sequence ID" value="KAE9386062.1"/>
    <property type="molecule type" value="Genomic_DNA"/>
</dbReference>
<feature type="compositionally biased region" description="Polar residues" evidence="1">
    <location>
        <begin position="9"/>
        <end position="22"/>
    </location>
</feature>
<protein>
    <submittedName>
        <fullName evidence="2">Uncharacterized protein</fullName>
    </submittedName>
</protein>
<keyword evidence="3" id="KW-1185">Reference proteome</keyword>
<evidence type="ECO:0000313" key="3">
    <source>
        <dbReference type="Proteomes" id="UP000799118"/>
    </source>
</evidence>
<accession>A0A6A4GK00</accession>
<dbReference type="AlphaFoldDB" id="A0A6A4GK00"/>